<gene>
    <name evidence="2" type="ORF">WMY93_016381</name>
</gene>
<accession>A0AAW0P2W0</accession>
<protein>
    <submittedName>
        <fullName evidence="2">Uncharacterized protein</fullName>
    </submittedName>
</protein>
<feature type="compositionally biased region" description="Acidic residues" evidence="1">
    <location>
        <begin position="330"/>
        <end position="345"/>
    </location>
</feature>
<feature type="compositionally biased region" description="Basic and acidic residues" evidence="1">
    <location>
        <begin position="346"/>
        <end position="357"/>
    </location>
</feature>
<evidence type="ECO:0000313" key="2">
    <source>
        <dbReference type="EMBL" id="KAK7907769.1"/>
    </source>
</evidence>
<reference evidence="3" key="1">
    <citation type="submission" date="2024-04" db="EMBL/GenBank/DDBJ databases">
        <title>Salinicola lusitanus LLJ914,a marine bacterium isolated from the Okinawa Trough.</title>
        <authorList>
            <person name="Li J."/>
        </authorList>
    </citation>
    <scope>NUCLEOTIDE SEQUENCE [LARGE SCALE GENOMIC DNA]</scope>
</reference>
<sequence length="498" mass="53820">MEQAAISEDPILQAQIQQVDTTELELMVEKTPNSIADIQVATESTEPQIEKVGVVNSELEGSEVIQQSTVGENSPKTVVIDPIVATAEAALCTQIVEVTEPTLETKEVKLDMEQQVATEENTPLEEVAQAVTKEISSTIGDSTMTTTKETEPEIPVVLPTEVVPVITETVVLVAPVVTECKDTTDSVVPVNEVVADEVVESEVVAEVEQATEEYTDAAVIQETIESQSMVIAKNVIQEAVDKVSEDASESEKNITPSSTIPTPDQAVATIEKDIEIESEIPVVTNTAVTILCEKSSPKTLHVAMEVTDTIPIEVTGSIDSTKEKKAEDELKQEEEVKESEETEDKEEVKEESEKTEPEQCSEEAVADEKVNDTETVEEEAQSKPLELHLPVQVVLQTAQVLEEPTVEEEAAVEFDTNGPVDAPAEEEIKTNGETSEVSERLSTVSEEPQETEAVAADSQPESEKPSGKCAEVMAQVIEVIEEAVKEIEPVSTEITAAS</sequence>
<dbReference type="EMBL" id="JBBPFD010000011">
    <property type="protein sequence ID" value="KAK7907769.1"/>
    <property type="molecule type" value="Genomic_DNA"/>
</dbReference>
<evidence type="ECO:0000313" key="3">
    <source>
        <dbReference type="Proteomes" id="UP001460270"/>
    </source>
</evidence>
<feature type="compositionally biased region" description="Polar residues" evidence="1">
    <location>
        <begin position="431"/>
        <end position="446"/>
    </location>
</feature>
<dbReference type="Proteomes" id="UP001460270">
    <property type="component" value="Unassembled WGS sequence"/>
</dbReference>
<proteinExistence type="predicted"/>
<dbReference type="AlphaFoldDB" id="A0AAW0P2W0"/>
<feature type="region of interest" description="Disordered" evidence="1">
    <location>
        <begin position="404"/>
        <end position="469"/>
    </location>
</feature>
<feature type="compositionally biased region" description="Basic and acidic residues" evidence="1">
    <location>
        <begin position="320"/>
        <end position="329"/>
    </location>
</feature>
<comment type="caution">
    <text evidence="2">The sequence shown here is derived from an EMBL/GenBank/DDBJ whole genome shotgun (WGS) entry which is preliminary data.</text>
</comment>
<organism evidence="2 3">
    <name type="scientific">Mugilogobius chulae</name>
    <name type="common">yellowstripe goby</name>
    <dbReference type="NCBI Taxonomy" id="88201"/>
    <lineage>
        <taxon>Eukaryota</taxon>
        <taxon>Metazoa</taxon>
        <taxon>Chordata</taxon>
        <taxon>Craniata</taxon>
        <taxon>Vertebrata</taxon>
        <taxon>Euteleostomi</taxon>
        <taxon>Actinopterygii</taxon>
        <taxon>Neopterygii</taxon>
        <taxon>Teleostei</taxon>
        <taxon>Neoteleostei</taxon>
        <taxon>Acanthomorphata</taxon>
        <taxon>Gobiaria</taxon>
        <taxon>Gobiiformes</taxon>
        <taxon>Gobioidei</taxon>
        <taxon>Gobiidae</taxon>
        <taxon>Gobionellinae</taxon>
        <taxon>Mugilogobius</taxon>
    </lineage>
</organism>
<name>A0AAW0P2W0_9GOBI</name>
<evidence type="ECO:0000256" key="1">
    <source>
        <dbReference type="SAM" id="MobiDB-lite"/>
    </source>
</evidence>
<feature type="region of interest" description="Disordered" evidence="1">
    <location>
        <begin position="319"/>
        <end position="387"/>
    </location>
</feature>
<keyword evidence="3" id="KW-1185">Reference proteome</keyword>